<accession>A0A9N7YDW1</accession>
<comment type="caution">
    <text evidence="2">The sequence shown here is derived from an EMBL/GenBank/DDBJ whole genome shotgun (WGS) entry which is preliminary data.</text>
</comment>
<evidence type="ECO:0000313" key="3">
    <source>
        <dbReference type="Proteomes" id="UP001153269"/>
    </source>
</evidence>
<organism evidence="2 3">
    <name type="scientific">Pleuronectes platessa</name>
    <name type="common">European plaice</name>
    <dbReference type="NCBI Taxonomy" id="8262"/>
    <lineage>
        <taxon>Eukaryota</taxon>
        <taxon>Metazoa</taxon>
        <taxon>Chordata</taxon>
        <taxon>Craniata</taxon>
        <taxon>Vertebrata</taxon>
        <taxon>Euteleostomi</taxon>
        <taxon>Actinopterygii</taxon>
        <taxon>Neopterygii</taxon>
        <taxon>Teleostei</taxon>
        <taxon>Neoteleostei</taxon>
        <taxon>Acanthomorphata</taxon>
        <taxon>Carangaria</taxon>
        <taxon>Pleuronectiformes</taxon>
        <taxon>Pleuronectoidei</taxon>
        <taxon>Pleuronectidae</taxon>
        <taxon>Pleuronectes</taxon>
    </lineage>
</organism>
<gene>
    <name evidence="2" type="ORF">PLEPLA_LOCUS15835</name>
</gene>
<name>A0A9N7YDW1_PLEPL</name>
<dbReference type="Proteomes" id="UP001153269">
    <property type="component" value="Unassembled WGS sequence"/>
</dbReference>
<dbReference type="AlphaFoldDB" id="A0A9N7YDW1"/>
<sequence length="111" mass="11816">MPEGGVCIMQPEGAGPEVGVCLSADARTHRPTPSSASDGDSGRRHSIPPPLLPPTPPNPSVILPSIAGINQTDRDRRWRRVTVLCSDAAIFPPQSQEPLMMDRQDATIGLV</sequence>
<reference evidence="2" key="1">
    <citation type="submission" date="2020-03" db="EMBL/GenBank/DDBJ databases">
        <authorList>
            <person name="Weist P."/>
        </authorList>
    </citation>
    <scope>NUCLEOTIDE SEQUENCE</scope>
</reference>
<protein>
    <submittedName>
        <fullName evidence="2">Uncharacterized protein</fullName>
    </submittedName>
</protein>
<feature type="region of interest" description="Disordered" evidence="1">
    <location>
        <begin position="1"/>
        <end position="62"/>
    </location>
</feature>
<dbReference type="EMBL" id="CADEAL010001002">
    <property type="protein sequence ID" value="CAB1427890.1"/>
    <property type="molecule type" value="Genomic_DNA"/>
</dbReference>
<keyword evidence="3" id="KW-1185">Reference proteome</keyword>
<proteinExistence type="predicted"/>
<evidence type="ECO:0000313" key="2">
    <source>
        <dbReference type="EMBL" id="CAB1427890.1"/>
    </source>
</evidence>
<feature type="compositionally biased region" description="Pro residues" evidence="1">
    <location>
        <begin position="47"/>
        <end position="59"/>
    </location>
</feature>
<evidence type="ECO:0000256" key="1">
    <source>
        <dbReference type="SAM" id="MobiDB-lite"/>
    </source>
</evidence>